<comment type="caution">
    <text evidence="2">The sequence shown here is derived from an EMBL/GenBank/DDBJ whole genome shotgun (WGS) entry which is preliminary data.</text>
</comment>
<evidence type="ECO:0000313" key="3">
    <source>
        <dbReference type="Proteomes" id="UP001175271"/>
    </source>
</evidence>
<proteinExistence type="predicted"/>
<dbReference type="Proteomes" id="UP001175271">
    <property type="component" value="Unassembled WGS sequence"/>
</dbReference>
<sequence length="94" mass="10311">MMRSLEVILLLTIYLINGHTAVVVPIKDSSSKFLEYAVNGTSPTHSQNDKNVGVEMSSMLMTVTPVIVAVFLLLLIACIINDLAICLSYTRNLK</sequence>
<dbReference type="AlphaFoldDB" id="A0AA39HC94"/>
<name>A0AA39HC94_9BILA</name>
<keyword evidence="1" id="KW-1133">Transmembrane helix</keyword>
<feature type="transmembrane region" description="Helical" evidence="1">
    <location>
        <begin position="7"/>
        <end position="26"/>
    </location>
</feature>
<feature type="transmembrane region" description="Helical" evidence="1">
    <location>
        <begin position="66"/>
        <end position="89"/>
    </location>
</feature>
<dbReference type="EMBL" id="JAUCMV010000004">
    <property type="protein sequence ID" value="KAK0402039.1"/>
    <property type="molecule type" value="Genomic_DNA"/>
</dbReference>
<keyword evidence="1" id="KW-0472">Membrane</keyword>
<evidence type="ECO:0000313" key="2">
    <source>
        <dbReference type="EMBL" id="KAK0402039.1"/>
    </source>
</evidence>
<gene>
    <name evidence="2" type="ORF">QR680_016110</name>
</gene>
<organism evidence="2 3">
    <name type="scientific">Steinernema hermaphroditum</name>
    <dbReference type="NCBI Taxonomy" id="289476"/>
    <lineage>
        <taxon>Eukaryota</taxon>
        <taxon>Metazoa</taxon>
        <taxon>Ecdysozoa</taxon>
        <taxon>Nematoda</taxon>
        <taxon>Chromadorea</taxon>
        <taxon>Rhabditida</taxon>
        <taxon>Tylenchina</taxon>
        <taxon>Panagrolaimomorpha</taxon>
        <taxon>Strongyloidoidea</taxon>
        <taxon>Steinernematidae</taxon>
        <taxon>Steinernema</taxon>
    </lineage>
</organism>
<reference evidence="2" key="1">
    <citation type="submission" date="2023-06" db="EMBL/GenBank/DDBJ databases">
        <title>Genomic analysis of the entomopathogenic nematode Steinernema hermaphroditum.</title>
        <authorList>
            <person name="Schwarz E.M."/>
            <person name="Heppert J.K."/>
            <person name="Baniya A."/>
            <person name="Schwartz H.T."/>
            <person name="Tan C.-H."/>
            <person name="Antoshechkin I."/>
            <person name="Sternberg P.W."/>
            <person name="Goodrich-Blair H."/>
            <person name="Dillman A.R."/>
        </authorList>
    </citation>
    <scope>NUCLEOTIDE SEQUENCE</scope>
    <source>
        <strain evidence="2">PS9179</strain>
        <tissue evidence="2">Whole animal</tissue>
    </source>
</reference>
<protein>
    <submittedName>
        <fullName evidence="2">Uncharacterized protein</fullName>
    </submittedName>
</protein>
<keyword evidence="1" id="KW-0812">Transmembrane</keyword>
<accession>A0AA39HC94</accession>
<evidence type="ECO:0000256" key="1">
    <source>
        <dbReference type="SAM" id="Phobius"/>
    </source>
</evidence>
<keyword evidence="3" id="KW-1185">Reference proteome</keyword>